<gene>
    <name evidence="2" type="ORF">QBC33DRAFT_480122</name>
</gene>
<name>A0AAJ0BS65_9PEZI</name>
<protein>
    <recommendedName>
        <fullName evidence="4">Heterokaryon incompatibility domain-containing protein</fullName>
    </recommendedName>
</protein>
<dbReference type="GeneID" id="85308510"/>
<dbReference type="EMBL" id="MU839029">
    <property type="protein sequence ID" value="KAK1763285.1"/>
    <property type="molecule type" value="Genomic_DNA"/>
</dbReference>
<accession>A0AAJ0BS65</accession>
<evidence type="ECO:0000256" key="1">
    <source>
        <dbReference type="SAM" id="Phobius"/>
    </source>
</evidence>
<keyword evidence="1" id="KW-1133">Transmembrane helix</keyword>
<dbReference type="AlphaFoldDB" id="A0AAJ0BS65"/>
<evidence type="ECO:0008006" key="4">
    <source>
        <dbReference type="Google" id="ProtNLM"/>
    </source>
</evidence>
<keyword evidence="1" id="KW-0812">Transmembrane</keyword>
<evidence type="ECO:0000313" key="2">
    <source>
        <dbReference type="EMBL" id="KAK1763285.1"/>
    </source>
</evidence>
<dbReference type="RefSeq" id="XP_060279498.1">
    <property type="nucleotide sequence ID" value="XM_060425323.1"/>
</dbReference>
<dbReference type="Proteomes" id="UP001244011">
    <property type="component" value="Unassembled WGS sequence"/>
</dbReference>
<organism evidence="2 3">
    <name type="scientific">Phialemonium atrogriseum</name>
    <dbReference type="NCBI Taxonomy" id="1093897"/>
    <lineage>
        <taxon>Eukaryota</taxon>
        <taxon>Fungi</taxon>
        <taxon>Dikarya</taxon>
        <taxon>Ascomycota</taxon>
        <taxon>Pezizomycotina</taxon>
        <taxon>Sordariomycetes</taxon>
        <taxon>Sordariomycetidae</taxon>
        <taxon>Cephalothecales</taxon>
        <taxon>Cephalothecaceae</taxon>
        <taxon>Phialemonium</taxon>
    </lineage>
</organism>
<proteinExistence type="predicted"/>
<keyword evidence="3" id="KW-1185">Reference proteome</keyword>
<dbReference type="PANTHER" id="PTHR39596">
    <property type="match status" value="1"/>
</dbReference>
<dbReference type="PANTHER" id="PTHR39596:SF2">
    <property type="entry name" value="HET DOMAIN PROTEIN (AFU_ORTHOLOGUE AFUA_1G17550)-RELATED"/>
    <property type="match status" value="1"/>
</dbReference>
<comment type="caution">
    <text evidence="2">The sequence shown here is derived from an EMBL/GenBank/DDBJ whole genome shotgun (WGS) entry which is preliminary data.</text>
</comment>
<sequence length="1007" mass="111875">MDFIPQTRDHLLEIRVALAEPVIPYDFSNFATFPARHGFAKVSAAGIDSSERARYLQSWFFFGLLAEYLEEDFRIDDFVIRPAMSSDCQLLTLKNLQARLLDDEGQPLRLSRWKSHVEPACALAWTKIGEMESLGLLSASPSGETALAVLVLVRTLRIITTGPSRSEDRCAPWDSGFLRARMHTAGWCPQQTAALFDLCDPVVLCYLALLHPIQGHSVSHETCSETACVANNVRLDTSYRHRHVSDSCTCDFISVDAEAVKDIIRGDGIPLVSIRREEHGRVSLRISKASSRSDYVAISHVWSDGLGNPTANALPQCQLERLSTCLTQMPRESDVSTSNDYLLRGIRFEASLNTKDSPWKRVRSAVFPDHDQKENLFWMDTLCIPVATRTDPPVVILDVNRLKSMAINQMALIYAGASQVLVLDSGLQSMPVDPSDTASDVEILARLVCSTWMRRCWTLQESALARKIRFQSASGVVTPLAPTKAAIESDSLEIANRLVPWILPWGIKMYLRHRATASREREAEQAGRTNPVVTHLRYRLQDAADRVINLLPRGLRSHNTLGQASPESQLRQFCTVWNSLADRNTTMAEDVPAIFANLLDINAYQILALPPSSRMKAILASLDVLPLDLLFNDGPRSRADKGGLDRWIPSEPSRAKIRLPVSDEGGLGQAVDSGTLAWTHTGDLKCWGQDGCAAVIFNGVDTLRNDTGFIVRLDETVSRRLPKEILVNVTRPEADEWRPGACKKVMLLLDVEDTAIPLGEKRKGCSLLITSFGESEGRSEGNGIQPRGDQAVNDVAAMVGRYDCPLTWRTASPDDLQRLPVVDGLAIKDEWHLTIQCESDIRDNPLPQRPFHQTLTNFVQGIAALFIIVPLVYCDLAATIIRIIITVRLGWSGLTPLGKAATVVFAIDTSRVFSFLTPPPLAQALFIVDRQRTGSTLSGMDSAYIVLSLMGNVWSIAVVFRIGSAVLKYLAYRVWLESFGPNWPADRGRLWNVYFWMRGWVKLPTKG</sequence>
<keyword evidence="1" id="KW-0472">Membrane</keyword>
<feature type="transmembrane region" description="Helical" evidence="1">
    <location>
        <begin position="858"/>
        <end position="885"/>
    </location>
</feature>
<reference evidence="2" key="1">
    <citation type="submission" date="2023-06" db="EMBL/GenBank/DDBJ databases">
        <title>Genome-scale phylogeny and comparative genomics of the fungal order Sordariales.</title>
        <authorList>
            <consortium name="Lawrence Berkeley National Laboratory"/>
            <person name="Hensen N."/>
            <person name="Bonometti L."/>
            <person name="Westerberg I."/>
            <person name="Brannstrom I.O."/>
            <person name="Guillou S."/>
            <person name="Cros-Aarteil S."/>
            <person name="Calhoun S."/>
            <person name="Haridas S."/>
            <person name="Kuo A."/>
            <person name="Mondo S."/>
            <person name="Pangilinan J."/>
            <person name="Riley R."/>
            <person name="Labutti K."/>
            <person name="Andreopoulos B."/>
            <person name="Lipzen A."/>
            <person name="Chen C."/>
            <person name="Yanf M."/>
            <person name="Daum C."/>
            <person name="Ng V."/>
            <person name="Clum A."/>
            <person name="Steindorff A."/>
            <person name="Ohm R."/>
            <person name="Martin F."/>
            <person name="Silar P."/>
            <person name="Natvig D."/>
            <person name="Lalanne C."/>
            <person name="Gautier V."/>
            <person name="Ament-Velasquez S.L."/>
            <person name="Kruys A."/>
            <person name="Hutchinson M.I."/>
            <person name="Powell A.J."/>
            <person name="Barry K."/>
            <person name="Miller A.N."/>
            <person name="Grigoriev I.V."/>
            <person name="Debuchy R."/>
            <person name="Gladieux P."/>
            <person name="Thoren M.H."/>
            <person name="Johannesson H."/>
        </authorList>
    </citation>
    <scope>NUCLEOTIDE SEQUENCE</scope>
    <source>
        <strain evidence="2">8032-3</strain>
    </source>
</reference>
<feature type="transmembrane region" description="Helical" evidence="1">
    <location>
        <begin position="943"/>
        <end position="963"/>
    </location>
</feature>
<evidence type="ECO:0000313" key="3">
    <source>
        <dbReference type="Proteomes" id="UP001244011"/>
    </source>
</evidence>